<dbReference type="Pfam" id="PF02734">
    <property type="entry name" value="Dak2"/>
    <property type="match status" value="1"/>
</dbReference>
<dbReference type="Pfam" id="PF21645">
    <property type="entry name" value="FakA-like_M"/>
    <property type="match status" value="1"/>
</dbReference>
<dbReference type="RefSeq" id="WP_003105948.1">
    <property type="nucleotide sequence ID" value="NZ_AEUT02000001.1"/>
</dbReference>
<dbReference type="SMART" id="SM01121">
    <property type="entry name" value="Dak1_2"/>
    <property type="match status" value="1"/>
</dbReference>
<dbReference type="Pfam" id="PF02645">
    <property type="entry name" value="DegV"/>
    <property type="match status" value="1"/>
</dbReference>
<dbReference type="GO" id="GO:0004371">
    <property type="term" value="F:glycerone kinase activity"/>
    <property type="evidence" value="ECO:0007669"/>
    <property type="project" value="InterPro"/>
</dbReference>
<dbReference type="InterPro" id="IPR004007">
    <property type="entry name" value="DhaL_dom"/>
</dbReference>
<dbReference type="Gene3D" id="3.40.50.10170">
    <property type="match status" value="1"/>
</dbReference>
<evidence type="ECO:0000313" key="5">
    <source>
        <dbReference type="Proteomes" id="UP000003732"/>
    </source>
</evidence>
<gene>
    <name evidence="4" type="ORF">SPB_1066</name>
</gene>
<dbReference type="PROSITE" id="PS51480">
    <property type="entry name" value="DHAL"/>
    <property type="match status" value="1"/>
</dbReference>
<dbReference type="InterPro" id="IPR033470">
    <property type="entry name" value="FakA-like_C"/>
</dbReference>
<dbReference type="InterPro" id="IPR048394">
    <property type="entry name" value="FakA-like_M"/>
</dbReference>
<dbReference type="InterPro" id="IPR003797">
    <property type="entry name" value="DegV"/>
</dbReference>
<protein>
    <submittedName>
        <fullName evidence="4">EDD domain protein, DegV family</fullName>
    </submittedName>
</protein>
<dbReference type="AlphaFoldDB" id="F1Z2J8"/>
<proteinExistence type="predicted"/>
<evidence type="ECO:0000259" key="3">
    <source>
        <dbReference type="PROSITE" id="PS51480"/>
    </source>
</evidence>
<dbReference type="PANTHER" id="PTHR33434">
    <property type="entry name" value="DEGV DOMAIN-CONTAINING PROTEIN DR_1986-RELATED"/>
    <property type="match status" value="1"/>
</dbReference>
<dbReference type="Gene3D" id="3.30.1180.10">
    <property type="match status" value="1"/>
</dbReference>
<feature type="domain" description="DhaL" evidence="3">
    <location>
        <begin position="8"/>
        <end position="198"/>
    </location>
</feature>
<sequence length="591" mass="67306">MKDIITSSSIYNAFILATEQIMLNKDYLNEVNYFPVPDNDTGENLSHLMQRIREEIREEENIKDILKSVSNAAIKGSRGNSGAIFSQFFQGFEYKCPDTTSLHLSELINCFESGSEYAYDSLENPVEGTILTAISDFSASLQLFKNNEIGTGSIFEKSYEELQKTVEKTKYQMKTKVGSQKVDAGALGFMYFVEGFISGIKGKKANKTNKTNNDYIEIIRETHIKTHDYHIVDNYKYCTEILLKNKKSVQKEDFKDILKKYGDSIVITENKTYRRTHIHTNDPQRLIDIFREFGDIVEVKADDMILQQRLTKVSDSEIGIVIDSIADLPLGDLPDFAYMLPLNMIIDGVSYQDKRTAPKNISNIKSATSSQPNIEEIKKFLNPIIKRHKHTIVLTVSSKMSGLFERYLEYNKSNPNISLEIVDTKLNSVAEGLVVYHAIKKIQEGIEYSELIKFLESSIKRTKIFVSLKNLDGMVKSGRLNQRIGWFLQKIGFLPLVSIDQEGNGIIKRAAFSNKRNYSKLLNEIKINKDKIESYALVHVNNLEKVRELEKVLIEILGFSPLYISEISSITENFSGDGSVAIGYQLKENYE</sequence>
<dbReference type="PROSITE" id="PS51482">
    <property type="entry name" value="DEGV"/>
    <property type="match status" value="1"/>
</dbReference>
<dbReference type="NCBIfam" id="TIGR00762">
    <property type="entry name" value="DegV"/>
    <property type="match status" value="1"/>
</dbReference>
<dbReference type="SUPFAM" id="SSF101473">
    <property type="entry name" value="DhaL-like"/>
    <property type="match status" value="1"/>
</dbReference>
<dbReference type="SUPFAM" id="SSF82549">
    <property type="entry name" value="DAK1/DegV-like"/>
    <property type="match status" value="1"/>
</dbReference>
<dbReference type="HOGENOM" id="CLU_017496_2_0_9"/>
<name>F1Z2J8_9STRE</name>
<dbReference type="EMBL" id="AEUT02000001">
    <property type="protein sequence ID" value="EGE55062.1"/>
    <property type="molecule type" value="Genomic_DNA"/>
</dbReference>
<accession>F1Z2J8</accession>
<evidence type="ECO:0000313" key="4">
    <source>
        <dbReference type="EMBL" id="EGE55062.1"/>
    </source>
</evidence>
<dbReference type="Gene3D" id="1.25.40.340">
    <property type="match status" value="1"/>
</dbReference>
<dbReference type="SMART" id="SM01120">
    <property type="entry name" value="Dak2"/>
    <property type="match status" value="1"/>
</dbReference>
<reference evidence="4 5" key="1">
    <citation type="submission" date="2011-02" db="EMBL/GenBank/DDBJ databases">
        <authorList>
            <person name="Stanhope M.J."/>
            <person name="Durkin A.S."/>
            <person name="Hostetler J."/>
            <person name="Kim M."/>
            <person name="Radune D."/>
            <person name="Singh I."/>
            <person name="Town C.D."/>
        </authorList>
    </citation>
    <scope>NUCLEOTIDE SEQUENCE [LARGE SCALE GENOMIC DNA]</scope>
    <source>
        <strain evidence="4 5">NCFD 2020</strain>
    </source>
</reference>
<dbReference type="GeneID" id="61420722"/>
<dbReference type="InterPro" id="IPR050270">
    <property type="entry name" value="DegV_domain_contain"/>
</dbReference>
<dbReference type="InterPro" id="IPR036117">
    <property type="entry name" value="DhaL_dom_sf"/>
</dbReference>
<dbReference type="InterPro" id="IPR043168">
    <property type="entry name" value="DegV_C"/>
</dbReference>
<dbReference type="GO" id="GO:0006071">
    <property type="term" value="P:glycerol metabolic process"/>
    <property type="evidence" value="ECO:0007669"/>
    <property type="project" value="InterPro"/>
</dbReference>
<comment type="caution">
    <text evidence="4">The sequence shown here is derived from an EMBL/GenBank/DDBJ whole genome shotgun (WGS) entry which is preliminary data.</text>
</comment>
<dbReference type="eggNOG" id="COG1461">
    <property type="taxonomic scope" value="Bacteria"/>
</dbReference>
<dbReference type="GO" id="GO:0008289">
    <property type="term" value="F:lipid binding"/>
    <property type="evidence" value="ECO:0007669"/>
    <property type="project" value="UniProtKB-KW"/>
</dbReference>
<keyword evidence="2" id="KW-0446">Lipid-binding</keyword>
<evidence type="ECO:0000256" key="1">
    <source>
        <dbReference type="ARBA" id="ARBA00003238"/>
    </source>
</evidence>
<comment type="function">
    <text evidence="1">May bind long-chain fatty acids, such as palmitate, and may play a role in lipid transport or fatty acid metabolism.</text>
</comment>
<evidence type="ECO:0000256" key="2">
    <source>
        <dbReference type="ARBA" id="ARBA00023121"/>
    </source>
</evidence>
<dbReference type="Proteomes" id="UP000003732">
    <property type="component" value="Unassembled WGS sequence"/>
</dbReference>
<dbReference type="PANTHER" id="PTHR33434:SF2">
    <property type="entry name" value="FATTY ACID-BINDING PROTEIN TM_1468"/>
    <property type="match status" value="1"/>
</dbReference>
<organism evidence="4 5">
    <name type="scientific">Streptococcus parauberis NCFD 2020</name>
    <dbReference type="NCBI Taxonomy" id="873447"/>
    <lineage>
        <taxon>Bacteria</taxon>
        <taxon>Bacillati</taxon>
        <taxon>Bacillota</taxon>
        <taxon>Bacilli</taxon>
        <taxon>Lactobacillales</taxon>
        <taxon>Streptococcaceae</taxon>
        <taxon>Streptococcus</taxon>
    </lineage>
</organism>